<comment type="caution">
    <text evidence="2">The sequence shown here is derived from an EMBL/GenBank/DDBJ whole genome shotgun (WGS) entry which is preliminary data.</text>
</comment>
<reference evidence="2 3" key="1">
    <citation type="submission" date="2023-05" db="EMBL/GenBank/DDBJ databases">
        <title>B98-5 Cell Line De Novo Hybrid Assembly: An Optical Mapping Approach.</title>
        <authorList>
            <person name="Kananen K."/>
            <person name="Auerbach J.A."/>
            <person name="Kautto E."/>
            <person name="Blachly J.S."/>
        </authorList>
    </citation>
    <scope>NUCLEOTIDE SEQUENCE [LARGE SCALE GENOMIC DNA]</scope>
    <source>
        <strain evidence="2">B95-8</strain>
        <tissue evidence="2">Cell line</tissue>
    </source>
</reference>
<feature type="non-terminal residue" evidence="2">
    <location>
        <position position="1"/>
    </location>
</feature>
<evidence type="ECO:0000313" key="2">
    <source>
        <dbReference type="EMBL" id="KAK2089876.1"/>
    </source>
</evidence>
<dbReference type="Proteomes" id="UP001266305">
    <property type="component" value="Unassembled WGS sequence"/>
</dbReference>
<evidence type="ECO:0000313" key="3">
    <source>
        <dbReference type="Proteomes" id="UP001266305"/>
    </source>
</evidence>
<protein>
    <submittedName>
        <fullName evidence="2">Uncharacterized protein</fullName>
    </submittedName>
</protein>
<organism evidence="2 3">
    <name type="scientific">Saguinus oedipus</name>
    <name type="common">Cotton-top tamarin</name>
    <name type="synonym">Oedipomidas oedipus</name>
    <dbReference type="NCBI Taxonomy" id="9490"/>
    <lineage>
        <taxon>Eukaryota</taxon>
        <taxon>Metazoa</taxon>
        <taxon>Chordata</taxon>
        <taxon>Craniata</taxon>
        <taxon>Vertebrata</taxon>
        <taxon>Euteleostomi</taxon>
        <taxon>Mammalia</taxon>
        <taxon>Eutheria</taxon>
        <taxon>Euarchontoglires</taxon>
        <taxon>Primates</taxon>
        <taxon>Haplorrhini</taxon>
        <taxon>Platyrrhini</taxon>
        <taxon>Cebidae</taxon>
        <taxon>Callitrichinae</taxon>
        <taxon>Saguinus</taxon>
    </lineage>
</organism>
<sequence>DAVSKRSFFLLLGQEGGTHSVCPKQKDSMLWGAAAQLTRIFSSRSAVRIKQSSGLTACITGARKERAARLGLPGIKSLMEAGSLQPGCQEAAAFEDRPGWLPCPPAPPSNHWPSSSLPRWSLAASSPHSSALGQASRARPGHSYSSVSRPQHIQAPHSHFHPPQACFILLPNTRVASSPSCPMCPHSQLSPSPSEVPLNNAPHLPLFLTVPAVSNPALPPGLWAWALWSSRSL</sequence>
<evidence type="ECO:0000256" key="1">
    <source>
        <dbReference type="SAM" id="MobiDB-lite"/>
    </source>
</evidence>
<proteinExistence type="predicted"/>
<accession>A0ABQ9TYK6</accession>
<keyword evidence="3" id="KW-1185">Reference proteome</keyword>
<feature type="region of interest" description="Disordered" evidence="1">
    <location>
        <begin position="128"/>
        <end position="154"/>
    </location>
</feature>
<gene>
    <name evidence="2" type="ORF">P7K49_032542</name>
</gene>
<dbReference type="EMBL" id="JASSZA010000018">
    <property type="protein sequence ID" value="KAK2089876.1"/>
    <property type="molecule type" value="Genomic_DNA"/>
</dbReference>
<name>A0ABQ9TYK6_SAGOE</name>